<name>A0A087SJI8_AUXPR</name>
<dbReference type="Proteomes" id="UP000028924">
    <property type="component" value="Unassembled WGS sequence"/>
</dbReference>
<evidence type="ECO:0000313" key="2">
    <source>
        <dbReference type="Proteomes" id="UP000028924"/>
    </source>
</evidence>
<dbReference type="AlphaFoldDB" id="A0A087SJI8"/>
<sequence>MGVDEIRLGPHHGREHRPLLAMVPPALRVVAVTPLPCFPAAAPSPLPALPPLSRVLAVRLCAVASLRLRVQARELVDVQAPWSRAGMERVPFQSTGGCSRHQS</sequence>
<keyword evidence="2" id="KW-1185">Reference proteome</keyword>
<protein>
    <submittedName>
        <fullName evidence="1">Uncharacterized protein</fullName>
    </submittedName>
</protein>
<gene>
    <name evidence="1" type="ORF">F751_1506</name>
</gene>
<dbReference type="RefSeq" id="XP_011398788.1">
    <property type="nucleotide sequence ID" value="XM_011400486.1"/>
</dbReference>
<reference evidence="1 2" key="1">
    <citation type="journal article" date="2014" name="BMC Genomics">
        <title>Oil accumulation mechanisms of the oleaginous microalga Chlorella protothecoides revealed through its genome, transcriptomes, and proteomes.</title>
        <authorList>
            <person name="Gao C."/>
            <person name="Wang Y."/>
            <person name="Shen Y."/>
            <person name="Yan D."/>
            <person name="He X."/>
            <person name="Dai J."/>
            <person name="Wu Q."/>
        </authorList>
    </citation>
    <scope>NUCLEOTIDE SEQUENCE [LARGE SCALE GENOMIC DNA]</scope>
    <source>
        <strain evidence="1 2">0710</strain>
    </source>
</reference>
<proteinExistence type="predicted"/>
<dbReference type="GeneID" id="23612897"/>
<organism evidence="1 2">
    <name type="scientific">Auxenochlorella protothecoides</name>
    <name type="common">Green microalga</name>
    <name type="synonym">Chlorella protothecoides</name>
    <dbReference type="NCBI Taxonomy" id="3075"/>
    <lineage>
        <taxon>Eukaryota</taxon>
        <taxon>Viridiplantae</taxon>
        <taxon>Chlorophyta</taxon>
        <taxon>core chlorophytes</taxon>
        <taxon>Trebouxiophyceae</taxon>
        <taxon>Chlorellales</taxon>
        <taxon>Chlorellaceae</taxon>
        <taxon>Auxenochlorella</taxon>
    </lineage>
</organism>
<evidence type="ECO:0000313" key="1">
    <source>
        <dbReference type="EMBL" id="KFM25892.1"/>
    </source>
</evidence>
<dbReference type="EMBL" id="KL662123">
    <property type="protein sequence ID" value="KFM25892.1"/>
    <property type="molecule type" value="Genomic_DNA"/>
</dbReference>
<dbReference type="KEGG" id="apro:F751_1506"/>
<accession>A0A087SJI8</accession>